<evidence type="ECO:0000313" key="2">
    <source>
        <dbReference type="Proteomes" id="UP000282378"/>
    </source>
</evidence>
<dbReference type="EMBL" id="RBNL01002427">
    <property type="protein sequence ID" value="RML72778.1"/>
    <property type="molecule type" value="Genomic_DNA"/>
</dbReference>
<keyword evidence="1" id="KW-0808">Transferase</keyword>
<proteinExistence type="predicted"/>
<accession>A0A3M2YB89</accession>
<dbReference type="AlphaFoldDB" id="A0A3M2YB89"/>
<protein>
    <submittedName>
        <fullName evidence="1">Sensory box histidine kinase/response regulator</fullName>
    </submittedName>
</protein>
<dbReference type="Proteomes" id="UP000282378">
    <property type="component" value="Unassembled WGS sequence"/>
</dbReference>
<keyword evidence="1" id="KW-0418">Kinase</keyword>
<reference evidence="1 2" key="1">
    <citation type="submission" date="2018-08" db="EMBL/GenBank/DDBJ databases">
        <title>Recombination of ecologically and evolutionarily significant loci maintains genetic cohesion in the Pseudomonas syringae species complex.</title>
        <authorList>
            <person name="Dillon M."/>
            <person name="Thakur S."/>
            <person name="Almeida R.N.D."/>
            <person name="Weir B.S."/>
            <person name="Guttman D.S."/>
        </authorList>
    </citation>
    <scope>NUCLEOTIDE SEQUENCE [LARGE SCALE GENOMIC DNA]</scope>
    <source>
        <strain evidence="1 2">88_10</strain>
    </source>
</reference>
<evidence type="ECO:0000313" key="1">
    <source>
        <dbReference type="EMBL" id="RML72778.1"/>
    </source>
</evidence>
<gene>
    <name evidence="1" type="ORF">APX70_07817</name>
</gene>
<comment type="caution">
    <text evidence="1">The sequence shown here is derived from an EMBL/GenBank/DDBJ whole genome shotgun (WGS) entry which is preliminary data.</text>
</comment>
<organism evidence="1 2">
    <name type="scientific">Pseudomonas syringae pv. maculicola</name>
    <dbReference type="NCBI Taxonomy" id="59511"/>
    <lineage>
        <taxon>Bacteria</taxon>
        <taxon>Pseudomonadati</taxon>
        <taxon>Pseudomonadota</taxon>
        <taxon>Gammaproteobacteria</taxon>
        <taxon>Pseudomonadales</taxon>
        <taxon>Pseudomonadaceae</taxon>
        <taxon>Pseudomonas</taxon>
    </lineage>
</organism>
<name>A0A3M2YB89_PSEYM</name>
<feature type="non-terminal residue" evidence="1">
    <location>
        <position position="1"/>
    </location>
</feature>
<feature type="non-terminal residue" evidence="1">
    <location>
        <position position="43"/>
    </location>
</feature>
<dbReference type="GO" id="GO:0016301">
    <property type="term" value="F:kinase activity"/>
    <property type="evidence" value="ECO:0007669"/>
    <property type="project" value="UniProtKB-KW"/>
</dbReference>
<sequence>NNLLAGISGSLELITKRLAQGRVSDVDRYVSVAQGAVRRAASL</sequence>